<protein>
    <submittedName>
        <fullName evidence="2">Hypp2856 protein</fullName>
    </submittedName>
</protein>
<evidence type="ECO:0000313" key="3">
    <source>
        <dbReference type="Proteomes" id="UP000838412"/>
    </source>
</evidence>
<gene>
    <name evidence="2" type="primary">Hypp2856</name>
    <name evidence="2" type="ORF">BLAG_LOCUS18571</name>
</gene>
<dbReference type="EMBL" id="OV696689">
    <property type="protein sequence ID" value="CAH1264080.1"/>
    <property type="molecule type" value="Genomic_DNA"/>
</dbReference>
<feature type="region of interest" description="Disordered" evidence="1">
    <location>
        <begin position="72"/>
        <end position="98"/>
    </location>
</feature>
<name>A0A8J9ZVE2_BRALA</name>
<evidence type="ECO:0000256" key="1">
    <source>
        <dbReference type="SAM" id="MobiDB-lite"/>
    </source>
</evidence>
<dbReference type="Proteomes" id="UP000838412">
    <property type="component" value="Chromosome 4"/>
</dbReference>
<evidence type="ECO:0000313" key="2">
    <source>
        <dbReference type="EMBL" id="CAH1264080.1"/>
    </source>
</evidence>
<organism evidence="2 3">
    <name type="scientific">Branchiostoma lanceolatum</name>
    <name type="common">Common lancelet</name>
    <name type="synonym">Amphioxus lanceolatum</name>
    <dbReference type="NCBI Taxonomy" id="7740"/>
    <lineage>
        <taxon>Eukaryota</taxon>
        <taxon>Metazoa</taxon>
        <taxon>Chordata</taxon>
        <taxon>Cephalochordata</taxon>
        <taxon>Leptocardii</taxon>
        <taxon>Amphioxiformes</taxon>
        <taxon>Branchiostomatidae</taxon>
        <taxon>Branchiostoma</taxon>
    </lineage>
</organism>
<accession>A0A8J9ZVE2</accession>
<dbReference type="AlphaFoldDB" id="A0A8J9ZVE2"/>
<proteinExistence type="predicted"/>
<feature type="compositionally biased region" description="Acidic residues" evidence="1">
    <location>
        <begin position="80"/>
        <end position="89"/>
    </location>
</feature>
<reference evidence="2" key="1">
    <citation type="submission" date="2022-01" db="EMBL/GenBank/DDBJ databases">
        <authorList>
            <person name="Braso-Vives M."/>
        </authorList>
    </citation>
    <scope>NUCLEOTIDE SEQUENCE</scope>
</reference>
<keyword evidence="3" id="KW-1185">Reference proteome</keyword>
<sequence length="98" mass="10817">MDDCERGHSPQLLRQCGLTTTSEKQDSSLDTVAAPQGMTLEDFEAFVDIDAGEECTDTTDKELCQEVREAKGAASIMDESSTDEEEAEELPLHHLQRV</sequence>